<dbReference type="EMBL" id="ML977684">
    <property type="protein sequence ID" value="KAF1993823.1"/>
    <property type="molecule type" value="Genomic_DNA"/>
</dbReference>
<dbReference type="InterPro" id="IPR035979">
    <property type="entry name" value="RBD_domain_sf"/>
</dbReference>
<dbReference type="PROSITE" id="PS50084">
    <property type="entry name" value="KH_TYPE_1"/>
    <property type="match status" value="1"/>
</dbReference>
<dbReference type="OrthoDB" id="6133115at2759"/>
<evidence type="ECO:0000313" key="4">
    <source>
        <dbReference type="EMBL" id="KAF1993823.1"/>
    </source>
</evidence>
<dbReference type="PANTHER" id="PTHR35391:SF7">
    <property type="entry name" value="C2H2-TYPE DOMAIN-CONTAINING PROTEIN"/>
    <property type="match status" value="1"/>
</dbReference>
<feature type="region of interest" description="Disordered" evidence="2">
    <location>
        <begin position="501"/>
        <end position="576"/>
    </location>
</feature>
<sequence length="1577" mass="179146">MSSISEKCRSCISTLKAINSASNARQDLAVDSDQVNEELDRFSLWIGNIGALHRPNSSLSLETRLLNADDVLLHITELLDDLQEVTNELLDIVSGNREGRVASADFDESEDDSEAEDEIEEDLNEEKELLEEIGGCISRLFRISSLIRQAAPTDLFDKALSRNRYQFNDQFDVAHVGEMYPKLSSQDLIWLRKRLGRAITQRRHYLSYIQDHRDRLEGLLTIKEDEELPAPKAPPTISMKLDFTKAPLDTASRPSTFFTKATSLAPGRITPQMLAAEDDSDPDNDTRSYTTISRTIDGDPDSVVTARIPKLRDLQTNHRKEVECPFCFRMKKFKNERAWKRHVFSDIRAYICTFPECGAPYFGDINEWFKHEMQNHRVEYVCRLCKGKTYFLRERYMNHMRREHTDITQSGGEEAVLDMGRRPLNQIPAQDCPCCTEYLDRVKDRAAAQGLSPQITGNIVTVVPSDFKRHLASHLEQLALFAIPIGSATGDDVDSNVAVEEDKETLSNHTALTFDSTRPSTPANDTVKPGDADDAEQGLEIQATSNSTDSEKPPMSKAGAERINENTDTTSDQETRPFRDFDAILSFYEYLKQRQYSDLRDLSNDSGVGFTFNISPTDPTKVFGRVYSTTTTADASTALGNALAEFKKLEQNFVKEDEDNLHSELADAPETPIILDRSFYQYLHEEGDDKRLKAFQRSSRVIITLSPKENHSEVLGTVKSHDLSKLCENIPILKRRAHGNEEIFKHWFTLDQVFVHRSEIRFLVISKTLDVTFIFNDKQSSEKVSFVIFGLEDSISVAKKEIDDLWSGWNKTYPDNGDSTDHSQSDTDKEEVTETLRFPSEFYNALIKEKEPDLERIRSTSGVTIEFSDLPPQSSVQMRVHVRGTMDSVQTAKGEVKKILDDIMSTEDLNHIWDIKRSILLDSVLFEYLRNHGDWEPLAALKNSSGVSIEFESTQDSDKVVYAAVYGTEVAVEKLIDCLITFIRSSRGDADATHQIIEVSEELGPQLTHYFPDLTMYRQVTILLHDGSLRHPGRIFSIYGNPNDVATAIYMIEEQEQKLRVSDNIEPLVFESHILKVDASRSETCLRCSDELFQALERHQNAELDEIPKRLRTQVVLERVPSPRFPRLFRFVGLDKERLIQARQEVKRLLEGVDGSRNSKSVSMMSQTMRLLLGSKKDELDRLKALYMVRMEWDRARQLAPDIEVDVIIRGYYADPSEAANDLVVLVEDFKQEISYKGGTSSIIPEAPKPFRPPTIQEISPSQLDKKAQAYETRHFERSGSIDKNENSFKGATYNDIVEEIQRGEGHPPDSETQIKTDAALPMVDPDLGSISSAQYLAVYKELIAHYQSQEPGPQNWHRSFKAKHRVKYAYEIFKELVEVNIDVAEAQRCAIEDEEYAYRTCESPRAYNESNERLGNADNGTDAVNYGNTPYTGDVGQQDRSDYTLFIGKIPGEAPKELIEWLRSSGKVRNIRVAPQKEGRKGFGSAYLDANSAEEAKNLIQSLRNTKGGDLVSIEYADEVNSRGYTYEEVEESPESMRLFPKSTQEGKFCLLPVQILEIYIRLLFSTRDPNKARRS</sequence>
<dbReference type="Proteomes" id="UP000799779">
    <property type="component" value="Unassembled WGS sequence"/>
</dbReference>
<dbReference type="PANTHER" id="PTHR35391">
    <property type="entry name" value="C2H2-TYPE DOMAIN-CONTAINING PROTEIN-RELATED"/>
    <property type="match status" value="1"/>
</dbReference>
<name>A0A6A5VWA4_9PLEO</name>
<reference evidence="4" key="1">
    <citation type="journal article" date="2020" name="Stud. Mycol.">
        <title>101 Dothideomycetes genomes: a test case for predicting lifestyles and emergence of pathogens.</title>
        <authorList>
            <person name="Haridas S."/>
            <person name="Albert R."/>
            <person name="Binder M."/>
            <person name="Bloem J."/>
            <person name="Labutti K."/>
            <person name="Salamov A."/>
            <person name="Andreopoulos B."/>
            <person name="Baker S."/>
            <person name="Barry K."/>
            <person name="Bills G."/>
            <person name="Bluhm B."/>
            <person name="Cannon C."/>
            <person name="Castanera R."/>
            <person name="Culley D."/>
            <person name="Daum C."/>
            <person name="Ezra D."/>
            <person name="Gonzalez J."/>
            <person name="Henrissat B."/>
            <person name="Kuo A."/>
            <person name="Liang C."/>
            <person name="Lipzen A."/>
            <person name="Lutzoni F."/>
            <person name="Magnuson J."/>
            <person name="Mondo S."/>
            <person name="Nolan M."/>
            <person name="Ohm R."/>
            <person name="Pangilinan J."/>
            <person name="Park H.-J."/>
            <person name="Ramirez L."/>
            <person name="Alfaro M."/>
            <person name="Sun H."/>
            <person name="Tritt A."/>
            <person name="Yoshinaga Y."/>
            <person name="Zwiers L.-H."/>
            <person name="Turgeon B."/>
            <person name="Goodwin S."/>
            <person name="Spatafora J."/>
            <person name="Crous P."/>
            <person name="Grigoriev I."/>
        </authorList>
    </citation>
    <scope>NUCLEOTIDE SEQUENCE</scope>
    <source>
        <strain evidence="4">CBS 123094</strain>
    </source>
</reference>
<dbReference type="SUPFAM" id="SSF54791">
    <property type="entry name" value="Eukaryotic type KH-domain (KH-domain type I)"/>
    <property type="match status" value="1"/>
</dbReference>
<evidence type="ECO:0000256" key="1">
    <source>
        <dbReference type="PROSITE-ProRule" id="PRU00176"/>
    </source>
</evidence>
<dbReference type="InterPro" id="IPR036612">
    <property type="entry name" value="KH_dom_type_1_sf"/>
</dbReference>
<accession>A0A6A5VWA4</accession>
<dbReference type="InterPro" id="IPR000504">
    <property type="entry name" value="RRM_dom"/>
</dbReference>
<dbReference type="GO" id="GO:0003723">
    <property type="term" value="F:RNA binding"/>
    <property type="evidence" value="ECO:0007669"/>
    <property type="project" value="UniProtKB-UniRule"/>
</dbReference>
<evidence type="ECO:0000313" key="5">
    <source>
        <dbReference type="Proteomes" id="UP000799779"/>
    </source>
</evidence>
<feature type="domain" description="RRM" evidence="3">
    <location>
        <begin position="1444"/>
        <end position="1520"/>
    </location>
</feature>
<dbReference type="InterPro" id="IPR058925">
    <property type="entry name" value="zf-C2H2_AcuF"/>
</dbReference>
<dbReference type="SUPFAM" id="SSF54928">
    <property type="entry name" value="RNA-binding domain, RBD"/>
    <property type="match status" value="1"/>
</dbReference>
<protein>
    <recommendedName>
        <fullName evidence="3">RRM domain-containing protein</fullName>
    </recommendedName>
</protein>
<organism evidence="4 5">
    <name type="scientific">Amniculicola lignicola CBS 123094</name>
    <dbReference type="NCBI Taxonomy" id="1392246"/>
    <lineage>
        <taxon>Eukaryota</taxon>
        <taxon>Fungi</taxon>
        <taxon>Dikarya</taxon>
        <taxon>Ascomycota</taxon>
        <taxon>Pezizomycotina</taxon>
        <taxon>Dothideomycetes</taxon>
        <taxon>Pleosporomycetidae</taxon>
        <taxon>Pleosporales</taxon>
        <taxon>Amniculicolaceae</taxon>
        <taxon>Amniculicola</taxon>
    </lineage>
</organism>
<evidence type="ECO:0000256" key="2">
    <source>
        <dbReference type="SAM" id="MobiDB-lite"/>
    </source>
</evidence>
<dbReference type="Pfam" id="PF26082">
    <property type="entry name" value="zf-C2H2_AcuF"/>
    <property type="match status" value="1"/>
</dbReference>
<feature type="compositionally biased region" description="Polar residues" evidence="2">
    <location>
        <begin position="507"/>
        <end position="524"/>
    </location>
</feature>
<dbReference type="InterPro" id="IPR012677">
    <property type="entry name" value="Nucleotide-bd_a/b_plait_sf"/>
</dbReference>
<keyword evidence="5" id="KW-1185">Reference proteome</keyword>
<gene>
    <name evidence="4" type="ORF">P154DRAFT_49837</name>
</gene>
<dbReference type="Gene3D" id="3.30.1370.10">
    <property type="entry name" value="K Homology domain, type 1"/>
    <property type="match status" value="1"/>
</dbReference>
<evidence type="ECO:0000259" key="3">
    <source>
        <dbReference type="PROSITE" id="PS50102"/>
    </source>
</evidence>
<dbReference type="Gene3D" id="3.30.70.330">
    <property type="match status" value="1"/>
</dbReference>
<feature type="compositionally biased region" description="Basic and acidic residues" evidence="2">
    <location>
        <begin position="549"/>
        <end position="565"/>
    </location>
</feature>
<proteinExistence type="predicted"/>
<keyword evidence="1" id="KW-0694">RNA-binding</keyword>
<dbReference type="PROSITE" id="PS50102">
    <property type="entry name" value="RRM"/>
    <property type="match status" value="1"/>
</dbReference>